<dbReference type="EMBL" id="ACLR01000061">
    <property type="protein sequence ID" value="EEK17415.1"/>
    <property type="molecule type" value="Genomic_DNA"/>
</dbReference>
<feature type="transmembrane region" description="Helical" evidence="6">
    <location>
        <begin position="34"/>
        <end position="59"/>
    </location>
</feature>
<evidence type="ECO:0000259" key="7">
    <source>
        <dbReference type="Pfam" id="PF04024"/>
    </source>
</evidence>
<protein>
    <submittedName>
        <fullName evidence="8">PspC domain protein</fullName>
    </submittedName>
</protein>
<dbReference type="AlphaFoldDB" id="C2MA34"/>
<dbReference type="InterPro" id="IPR052027">
    <property type="entry name" value="PspC"/>
</dbReference>
<feature type="domain" description="Phage shock protein PspC N-terminal" evidence="7">
    <location>
        <begin position="5"/>
        <end position="61"/>
    </location>
</feature>
<dbReference type="PANTHER" id="PTHR33885:SF3">
    <property type="entry name" value="PHAGE SHOCK PROTEIN C"/>
    <property type="match status" value="1"/>
</dbReference>
<keyword evidence="5 6" id="KW-0472">Membrane</keyword>
<evidence type="ECO:0000256" key="1">
    <source>
        <dbReference type="ARBA" id="ARBA00004162"/>
    </source>
</evidence>
<dbReference type="Proteomes" id="UP000003303">
    <property type="component" value="Unassembled WGS sequence"/>
</dbReference>
<sequence>MTNNKRLYRSREAMIGGVCGGIADYFGWDPTVVRLIYLVATCSTAFAGLPIYILLWIVVPRQRYRN</sequence>
<dbReference type="InterPro" id="IPR007168">
    <property type="entry name" value="Phageshock_PspC_N"/>
</dbReference>
<comment type="caution">
    <text evidence="8">The sequence shown here is derived from an EMBL/GenBank/DDBJ whole genome shotgun (WGS) entry which is preliminary data.</text>
</comment>
<name>C2MA34_9PORP</name>
<keyword evidence="2" id="KW-1003">Cell membrane</keyword>
<evidence type="ECO:0000313" key="8">
    <source>
        <dbReference type="EMBL" id="EEK17415.1"/>
    </source>
</evidence>
<dbReference type="GO" id="GO:0005886">
    <property type="term" value="C:plasma membrane"/>
    <property type="evidence" value="ECO:0007669"/>
    <property type="project" value="UniProtKB-SubCell"/>
</dbReference>
<feature type="transmembrane region" description="Helical" evidence="6">
    <location>
        <begin position="12"/>
        <end position="28"/>
    </location>
</feature>
<gene>
    <name evidence="8" type="ORF">PORUE0001_1795</name>
</gene>
<accession>C2MA34</accession>
<dbReference type="eggNOG" id="COG1983">
    <property type="taxonomic scope" value="Bacteria"/>
</dbReference>
<dbReference type="Pfam" id="PF04024">
    <property type="entry name" value="PspC"/>
    <property type="match status" value="1"/>
</dbReference>
<dbReference type="STRING" id="596327.PORUE0001_1795"/>
<comment type="subcellular location">
    <subcellularLocation>
        <location evidence="1">Cell membrane</location>
        <topology evidence="1">Single-pass membrane protein</topology>
    </subcellularLocation>
</comment>
<keyword evidence="3 6" id="KW-0812">Transmembrane</keyword>
<dbReference type="PANTHER" id="PTHR33885">
    <property type="entry name" value="PHAGE SHOCK PROTEIN C"/>
    <property type="match status" value="1"/>
</dbReference>
<proteinExistence type="predicted"/>
<evidence type="ECO:0000256" key="3">
    <source>
        <dbReference type="ARBA" id="ARBA00022692"/>
    </source>
</evidence>
<keyword evidence="9" id="KW-1185">Reference proteome</keyword>
<dbReference type="RefSeq" id="WP_007364776.1">
    <property type="nucleotide sequence ID" value="NZ_ACLR01000061.1"/>
</dbReference>
<reference evidence="8 9" key="1">
    <citation type="submission" date="2009-04" db="EMBL/GenBank/DDBJ databases">
        <authorList>
            <person name="Sebastian Y."/>
            <person name="Madupu R."/>
            <person name="Durkin A.S."/>
            <person name="Torralba M."/>
            <person name="Methe B."/>
            <person name="Sutton G.G."/>
            <person name="Strausberg R.L."/>
            <person name="Nelson K.E."/>
        </authorList>
    </citation>
    <scope>NUCLEOTIDE SEQUENCE [LARGE SCALE GENOMIC DNA]</scope>
    <source>
        <strain evidence="8 9">60-3</strain>
    </source>
</reference>
<evidence type="ECO:0000256" key="5">
    <source>
        <dbReference type="ARBA" id="ARBA00023136"/>
    </source>
</evidence>
<evidence type="ECO:0000313" key="9">
    <source>
        <dbReference type="Proteomes" id="UP000003303"/>
    </source>
</evidence>
<dbReference type="OrthoDB" id="5772680at2"/>
<keyword evidence="4 6" id="KW-1133">Transmembrane helix</keyword>
<organism evidence="8 9">
    <name type="scientific">Porphyromonas uenonis 60-3</name>
    <dbReference type="NCBI Taxonomy" id="596327"/>
    <lineage>
        <taxon>Bacteria</taxon>
        <taxon>Pseudomonadati</taxon>
        <taxon>Bacteroidota</taxon>
        <taxon>Bacteroidia</taxon>
        <taxon>Bacteroidales</taxon>
        <taxon>Porphyromonadaceae</taxon>
        <taxon>Porphyromonas</taxon>
    </lineage>
</organism>
<evidence type="ECO:0000256" key="2">
    <source>
        <dbReference type="ARBA" id="ARBA00022475"/>
    </source>
</evidence>
<evidence type="ECO:0000256" key="4">
    <source>
        <dbReference type="ARBA" id="ARBA00022989"/>
    </source>
</evidence>
<evidence type="ECO:0000256" key="6">
    <source>
        <dbReference type="SAM" id="Phobius"/>
    </source>
</evidence>